<proteinExistence type="predicted"/>
<gene>
    <name evidence="3" type="ORF">RHOFW104T7_05770</name>
</gene>
<dbReference type="PANTHER" id="PTHR43861">
    <property type="entry name" value="TRANS-ACONITATE 2-METHYLTRANSFERASE-RELATED"/>
    <property type="match status" value="1"/>
</dbReference>
<accession>A0A154QL54</accession>
<dbReference type="EMBL" id="LVJS01000014">
    <property type="protein sequence ID" value="KZC25017.1"/>
    <property type="molecule type" value="Genomic_DNA"/>
</dbReference>
<feature type="region of interest" description="Disordered" evidence="1">
    <location>
        <begin position="1"/>
        <end position="26"/>
    </location>
</feature>
<keyword evidence="3" id="KW-0808">Transferase</keyword>
<sequence length="269" mass="29335">MSHSVEHSPAVVAAADETTPHGPSAVGLRDAKLGGWYREDSGELFRGMPIGAGDVVVDVGCGAGVNSVFCARHGALVYAIDREPQVIREVRARLSVEGRGTHTALVSDANPLPLEDGMATRVICTEVLQHVDDPQQVLAELVRVGASGALYLLSVPGALQEALQEKVLPPEYREQPGGALRVIGRDEFAQWVGEAGLVVVEHTQHGFFWSMWWTLFWGCKVELYDPAHPVLDHWTAAWQALLEMPQGPQLKQQLDEFMPISQIVVARKP</sequence>
<dbReference type="CDD" id="cd02440">
    <property type="entry name" value="AdoMet_MTases"/>
    <property type="match status" value="1"/>
</dbReference>
<dbReference type="Proteomes" id="UP000076131">
    <property type="component" value="Unassembled WGS sequence"/>
</dbReference>
<name>A0A154QL54_9GAMM</name>
<evidence type="ECO:0000313" key="4">
    <source>
        <dbReference type="Proteomes" id="UP000076131"/>
    </source>
</evidence>
<dbReference type="Pfam" id="PF08241">
    <property type="entry name" value="Methyltransf_11"/>
    <property type="match status" value="1"/>
</dbReference>
<dbReference type="SUPFAM" id="SSF53335">
    <property type="entry name" value="S-adenosyl-L-methionine-dependent methyltransferases"/>
    <property type="match status" value="1"/>
</dbReference>
<dbReference type="InterPro" id="IPR029063">
    <property type="entry name" value="SAM-dependent_MTases_sf"/>
</dbReference>
<dbReference type="GO" id="GO:0008757">
    <property type="term" value="F:S-adenosylmethionine-dependent methyltransferase activity"/>
    <property type="evidence" value="ECO:0007669"/>
    <property type="project" value="InterPro"/>
</dbReference>
<dbReference type="RefSeq" id="WP_063107538.1">
    <property type="nucleotide sequence ID" value="NZ_LVJS01000014.1"/>
</dbReference>
<evidence type="ECO:0000256" key="1">
    <source>
        <dbReference type="SAM" id="MobiDB-lite"/>
    </source>
</evidence>
<dbReference type="GO" id="GO:0032259">
    <property type="term" value="P:methylation"/>
    <property type="evidence" value="ECO:0007669"/>
    <property type="project" value="UniProtKB-KW"/>
</dbReference>
<comment type="caution">
    <text evidence="3">The sequence shown here is derived from an EMBL/GenBank/DDBJ whole genome shotgun (WGS) entry which is preliminary data.</text>
</comment>
<keyword evidence="3" id="KW-0489">Methyltransferase</keyword>
<dbReference type="AlphaFoldDB" id="A0A154QL54"/>
<dbReference type="InterPro" id="IPR013216">
    <property type="entry name" value="Methyltransf_11"/>
</dbReference>
<dbReference type="Gene3D" id="3.40.50.150">
    <property type="entry name" value="Vaccinia Virus protein VP39"/>
    <property type="match status" value="1"/>
</dbReference>
<evidence type="ECO:0000313" key="3">
    <source>
        <dbReference type="EMBL" id="KZC25017.1"/>
    </source>
</evidence>
<evidence type="ECO:0000259" key="2">
    <source>
        <dbReference type="Pfam" id="PF08241"/>
    </source>
</evidence>
<feature type="domain" description="Methyltransferase type 11" evidence="2">
    <location>
        <begin position="57"/>
        <end position="150"/>
    </location>
</feature>
<dbReference type="STRING" id="416169.RHOFW104T7_05770"/>
<reference evidence="3 4" key="1">
    <citation type="journal article" date="2016" name="MBio">
        <title>Lateral Gene Transfer in a Heavy Metal-Contaminated-Groundwater Microbial Community.</title>
        <authorList>
            <person name="Hemme C.L."/>
            <person name="Green S.J."/>
            <person name="Rishishwar L."/>
            <person name="Prakash O."/>
            <person name="Pettenato A."/>
            <person name="Chakraborty R."/>
            <person name="Deutschbauer A.M."/>
            <person name="Van Nostrand J.D."/>
            <person name="Wu L."/>
            <person name="He Z."/>
            <person name="Jordan I.K."/>
            <person name="Hazen T.C."/>
            <person name="Arkin A.P."/>
            <person name="Kostka J.E."/>
            <person name="Zhou J."/>
        </authorList>
    </citation>
    <scope>NUCLEOTIDE SEQUENCE [LARGE SCALE GENOMIC DNA]</scope>
    <source>
        <strain evidence="3 4">FW104-T7</strain>
    </source>
</reference>
<protein>
    <submittedName>
        <fullName evidence="3">Methyltransferase</fullName>
    </submittedName>
</protein>
<keyword evidence="4" id="KW-1185">Reference proteome</keyword>
<organism evidence="3 4">
    <name type="scientific">Rhodanobacter thiooxydans</name>
    <dbReference type="NCBI Taxonomy" id="416169"/>
    <lineage>
        <taxon>Bacteria</taxon>
        <taxon>Pseudomonadati</taxon>
        <taxon>Pseudomonadota</taxon>
        <taxon>Gammaproteobacteria</taxon>
        <taxon>Lysobacterales</taxon>
        <taxon>Rhodanobacteraceae</taxon>
        <taxon>Rhodanobacter</taxon>
    </lineage>
</organism>